<evidence type="ECO:0000256" key="3">
    <source>
        <dbReference type="ARBA" id="ARBA00022692"/>
    </source>
</evidence>
<dbReference type="RefSeq" id="WP_062475551.1">
    <property type="nucleotide sequence ID" value="NZ_CP013650.1"/>
</dbReference>
<keyword evidence="4 6" id="KW-1133">Transmembrane helix</keyword>
<dbReference type="Gene3D" id="1.20.950.20">
    <property type="entry name" value="Transmembrane di-heme cytochromes, Chain C"/>
    <property type="match status" value="1"/>
</dbReference>
<keyword evidence="5 6" id="KW-0472">Membrane</keyword>
<dbReference type="GO" id="GO:0022904">
    <property type="term" value="P:respiratory electron transport chain"/>
    <property type="evidence" value="ECO:0007669"/>
    <property type="project" value="InterPro"/>
</dbReference>
<dbReference type="PANTHER" id="PTHR30485">
    <property type="entry name" value="NI/FE-HYDROGENASE 1 B-TYPE CYTOCHROME SUBUNIT"/>
    <property type="match status" value="1"/>
</dbReference>
<evidence type="ECO:0000256" key="2">
    <source>
        <dbReference type="ARBA" id="ARBA00022475"/>
    </source>
</evidence>
<feature type="transmembrane region" description="Helical" evidence="6">
    <location>
        <begin position="96"/>
        <end position="118"/>
    </location>
</feature>
<dbReference type="GO" id="GO:0009055">
    <property type="term" value="F:electron transfer activity"/>
    <property type="evidence" value="ECO:0007669"/>
    <property type="project" value="InterPro"/>
</dbReference>
<proteinExistence type="predicted"/>
<dbReference type="SUPFAM" id="SSF81342">
    <property type="entry name" value="Transmembrane di-heme cytochromes"/>
    <property type="match status" value="1"/>
</dbReference>
<dbReference type="AlphaFoldDB" id="A0A0U2JI81"/>
<evidence type="ECO:0000313" key="8">
    <source>
        <dbReference type="EMBL" id="ALS97110.1"/>
    </source>
</evidence>
<name>A0A0U2JI81_9ALTE</name>
<evidence type="ECO:0000313" key="9">
    <source>
        <dbReference type="Proteomes" id="UP000068447"/>
    </source>
</evidence>
<dbReference type="InterPro" id="IPR016174">
    <property type="entry name" value="Di-haem_cyt_TM"/>
</dbReference>
<keyword evidence="9" id="KW-1185">Reference proteome</keyword>
<dbReference type="GO" id="GO:0005886">
    <property type="term" value="C:plasma membrane"/>
    <property type="evidence" value="ECO:0007669"/>
    <property type="project" value="UniProtKB-SubCell"/>
</dbReference>
<sequence length="179" mass="20369">MNGVRVYVWDKVVRIFHWTLAGLFVTNYFVLEPGSNVHEWIGYSAVSLVLLRILYGFYAKGAANFSQINFSQSAFRAHFSHLKQRSLPQNAGHNPFGWLMVLVMFVLFIWMGSSGFLLEETDYFFGSDLMEQLHKLGADLLFICVCLHIVAVLLIGIIGRVSLIAPMLTGYRKCREAKK</sequence>
<reference evidence="8 9" key="1">
    <citation type="submission" date="2015-12" db="EMBL/GenBank/DDBJ databases">
        <title>Complete genome of Lacimicrobium alkaliphilum KCTC 32984.</title>
        <authorList>
            <person name="Kim S.-G."/>
            <person name="Lee Y.-J."/>
        </authorList>
    </citation>
    <scope>NUCLEOTIDE SEQUENCE [LARGE SCALE GENOMIC DNA]</scope>
    <source>
        <strain evidence="8 9">YelD216</strain>
    </source>
</reference>
<dbReference type="InterPro" id="IPR011577">
    <property type="entry name" value="Cyt_b561_bac/Ni-Hgenase"/>
</dbReference>
<evidence type="ECO:0000259" key="7">
    <source>
        <dbReference type="Pfam" id="PF01292"/>
    </source>
</evidence>
<feature type="transmembrane region" description="Helical" evidence="6">
    <location>
        <begin position="138"/>
        <end position="163"/>
    </location>
</feature>
<evidence type="ECO:0000256" key="4">
    <source>
        <dbReference type="ARBA" id="ARBA00022989"/>
    </source>
</evidence>
<dbReference type="PANTHER" id="PTHR30485:SF2">
    <property type="entry name" value="BLL0597 PROTEIN"/>
    <property type="match status" value="1"/>
</dbReference>
<accession>A0A0U2JI81</accession>
<feature type="transmembrane region" description="Helical" evidence="6">
    <location>
        <begin position="37"/>
        <end position="58"/>
    </location>
</feature>
<dbReference type="EMBL" id="CP013650">
    <property type="protein sequence ID" value="ALS97110.1"/>
    <property type="molecule type" value="Genomic_DNA"/>
</dbReference>
<keyword evidence="2" id="KW-1003">Cell membrane</keyword>
<dbReference type="KEGG" id="lal:AT746_01655"/>
<dbReference type="GO" id="GO:0020037">
    <property type="term" value="F:heme binding"/>
    <property type="evidence" value="ECO:0007669"/>
    <property type="project" value="TreeGrafter"/>
</dbReference>
<dbReference type="OrthoDB" id="196472at2"/>
<gene>
    <name evidence="8" type="ORF">AT746_01655</name>
</gene>
<comment type="subcellular location">
    <subcellularLocation>
        <location evidence="1">Cell membrane</location>
        <topology evidence="1">Multi-pass membrane protein</topology>
    </subcellularLocation>
</comment>
<dbReference type="STRING" id="1526571.AT746_01655"/>
<organism evidence="8 9">
    <name type="scientific">Lacimicrobium alkaliphilum</name>
    <dbReference type="NCBI Taxonomy" id="1526571"/>
    <lineage>
        <taxon>Bacteria</taxon>
        <taxon>Pseudomonadati</taxon>
        <taxon>Pseudomonadota</taxon>
        <taxon>Gammaproteobacteria</taxon>
        <taxon>Alteromonadales</taxon>
        <taxon>Alteromonadaceae</taxon>
        <taxon>Lacimicrobium</taxon>
    </lineage>
</organism>
<protein>
    <recommendedName>
        <fullName evidence="7">Cytochrome b561 bacterial/Ni-hydrogenase domain-containing protein</fullName>
    </recommendedName>
</protein>
<dbReference type="Proteomes" id="UP000068447">
    <property type="component" value="Chromosome"/>
</dbReference>
<dbReference type="InterPro" id="IPR051542">
    <property type="entry name" value="Hydrogenase_cytochrome"/>
</dbReference>
<evidence type="ECO:0000256" key="5">
    <source>
        <dbReference type="ARBA" id="ARBA00023136"/>
    </source>
</evidence>
<feature type="domain" description="Cytochrome b561 bacterial/Ni-hydrogenase" evidence="7">
    <location>
        <begin position="8"/>
        <end position="170"/>
    </location>
</feature>
<evidence type="ECO:0000256" key="1">
    <source>
        <dbReference type="ARBA" id="ARBA00004651"/>
    </source>
</evidence>
<feature type="transmembrane region" description="Helical" evidence="6">
    <location>
        <begin position="12"/>
        <end position="31"/>
    </location>
</feature>
<keyword evidence="3 6" id="KW-0812">Transmembrane</keyword>
<dbReference type="Pfam" id="PF01292">
    <property type="entry name" value="Ni_hydr_CYTB"/>
    <property type="match status" value="1"/>
</dbReference>
<evidence type="ECO:0000256" key="6">
    <source>
        <dbReference type="SAM" id="Phobius"/>
    </source>
</evidence>